<evidence type="ECO:0000256" key="1">
    <source>
        <dbReference type="ARBA" id="ARBA00008918"/>
    </source>
</evidence>
<dbReference type="Pfam" id="PF03364">
    <property type="entry name" value="Polyketide_cyc"/>
    <property type="match status" value="1"/>
</dbReference>
<keyword evidence="2" id="KW-1277">Toxin-antitoxin system</keyword>
<gene>
    <name evidence="4" type="ORF">G7Y82_19620</name>
</gene>
<protein>
    <submittedName>
        <fullName evidence="4">SRPBCC family protein</fullName>
    </submittedName>
</protein>
<organism evidence="4 5">
    <name type="scientific">Solimonas marina</name>
    <dbReference type="NCBI Taxonomy" id="2714601"/>
    <lineage>
        <taxon>Bacteria</taxon>
        <taxon>Pseudomonadati</taxon>
        <taxon>Pseudomonadota</taxon>
        <taxon>Gammaproteobacteria</taxon>
        <taxon>Nevskiales</taxon>
        <taxon>Nevskiaceae</taxon>
        <taxon>Solimonas</taxon>
    </lineage>
</organism>
<comment type="caution">
    <text evidence="4">The sequence shown here is derived from an EMBL/GenBank/DDBJ whole genome shotgun (WGS) entry which is preliminary data.</text>
</comment>
<dbReference type="InterPro" id="IPR023393">
    <property type="entry name" value="START-like_dom_sf"/>
</dbReference>
<dbReference type="Gene3D" id="3.30.530.20">
    <property type="match status" value="1"/>
</dbReference>
<evidence type="ECO:0000256" key="2">
    <source>
        <dbReference type="ARBA" id="ARBA00022649"/>
    </source>
</evidence>
<dbReference type="Proteomes" id="UP000653472">
    <property type="component" value="Unassembled WGS sequence"/>
</dbReference>
<keyword evidence="5" id="KW-1185">Reference proteome</keyword>
<feature type="domain" description="Coenzyme Q-binding protein COQ10 START" evidence="3">
    <location>
        <begin position="38"/>
        <end position="168"/>
    </location>
</feature>
<evidence type="ECO:0000259" key="3">
    <source>
        <dbReference type="Pfam" id="PF03364"/>
    </source>
</evidence>
<dbReference type="RefSeq" id="WP_168149832.1">
    <property type="nucleotide sequence ID" value="NZ_JAAVXB010000016.1"/>
</dbReference>
<evidence type="ECO:0000313" key="4">
    <source>
        <dbReference type="EMBL" id="NKF24526.1"/>
    </source>
</evidence>
<dbReference type="AlphaFoldDB" id="A0A969WFU4"/>
<dbReference type="SUPFAM" id="SSF55961">
    <property type="entry name" value="Bet v1-like"/>
    <property type="match status" value="1"/>
</dbReference>
<accession>A0A969WFU4</accession>
<reference evidence="4" key="1">
    <citation type="submission" date="2020-03" db="EMBL/GenBank/DDBJ databases">
        <title>Solimonas marina sp. nov., isolated from deep seawater of the Pacific Ocean.</title>
        <authorList>
            <person name="Liu X."/>
            <person name="Lai Q."/>
            <person name="Sun F."/>
            <person name="Gai Y."/>
            <person name="Li G."/>
            <person name="Shao Z."/>
        </authorList>
    </citation>
    <scope>NUCLEOTIDE SEQUENCE</scope>
    <source>
        <strain evidence="4">C16B3</strain>
    </source>
</reference>
<sequence length="187" mass="20710">MALLLGLMAAAAYAESVEQLDVGHADGRYSIELQATLNAPLDDAYAVFSDFNNLPKINDAIESVEALPEPTDGLERWRTNVRVCISFFCTHLKQVQDVRKWRDGAVYQLSADVIPSMSNLRYGTAQWQLSSCGSQTCLHFAATLEPDFWVPPLIGPWVIERVMRRQAHSTAAGIERLALAHHDTASP</sequence>
<name>A0A969WFU4_9GAMM</name>
<dbReference type="EMBL" id="JAAVXB010000016">
    <property type="protein sequence ID" value="NKF24526.1"/>
    <property type="molecule type" value="Genomic_DNA"/>
</dbReference>
<comment type="similarity">
    <text evidence="1">Belongs to the ribosome association toxin RatA family.</text>
</comment>
<dbReference type="InterPro" id="IPR005031">
    <property type="entry name" value="COQ10_START"/>
</dbReference>
<evidence type="ECO:0000313" key="5">
    <source>
        <dbReference type="Proteomes" id="UP000653472"/>
    </source>
</evidence>
<proteinExistence type="inferred from homology"/>
<dbReference type="CDD" id="cd07812">
    <property type="entry name" value="SRPBCC"/>
    <property type="match status" value="1"/>
</dbReference>